<feature type="signal peptide" evidence="1">
    <location>
        <begin position="1"/>
        <end position="22"/>
    </location>
</feature>
<name>A0ABN8E7S3_9VIBR</name>
<dbReference type="EMBL" id="CAKLDM010000002">
    <property type="protein sequence ID" value="CAH0541120.1"/>
    <property type="molecule type" value="Genomic_DNA"/>
</dbReference>
<gene>
    <name evidence="2" type="ORF">VMF7928_03388</name>
</gene>
<evidence type="ECO:0000313" key="3">
    <source>
        <dbReference type="Proteomes" id="UP000838748"/>
    </source>
</evidence>
<evidence type="ECO:0008006" key="4">
    <source>
        <dbReference type="Google" id="ProtNLM"/>
    </source>
</evidence>
<reference evidence="2" key="1">
    <citation type="submission" date="2021-11" db="EMBL/GenBank/DDBJ databases">
        <authorList>
            <person name="Rodrigo-Torres L."/>
            <person name="Arahal R. D."/>
            <person name="Lucena T."/>
        </authorList>
    </citation>
    <scope>NUCLEOTIDE SEQUENCE</scope>
    <source>
        <strain evidence="2">CECT 7928</strain>
    </source>
</reference>
<keyword evidence="1" id="KW-0732">Signal</keyword>
<evidence type="ECO:0000256" key="1">
    <source>
        <dbReference type="SAM" id="SignalP"/>
    </source>
</evidence>
<dbReference type="InterPro" id="IPR021242">
    <property type="entry name" value="DUF2799"/>
</dbReference>
<dbReference type="Pfam" id="PF10973">
    <property type="entry name" value="DUF2799"/>
    <property type="match status" value="1"/>
</dbReference>
<feature type="chain" id="PRO_5047008265" description="Lipoprotein" evidence="1">
    <location>
        <begin position="23"/>
        <end position="114"/>
    </location>
</feature>
<keyword evidence="3" id="KW-1185">Reference proteome</keyword>
<dbReference type="Proteomes" id="UP000838748">
    <property type="component" value="Unassembled WGS sequence"/>
</dbReference>
<evidence type="ECO:0000313" key="2">
    <source>
        <dbReference type="EMBL" id="CAH0541120.1"/>
    </source>
</evidence>
<protein>
    <recommendedName>
        <fullName evidence="4">Lipoprotein</fullName>
    </recommendedName>
</protein>
<dbReference type="PROSITE" id="PS51257">
    <property type="entry name" value="PROKAR_LIPOPROTEIN"/>
    <property type="match status" value="1"/>
</dbReference>
<organism evidence="2 3">
    <name type="scientific">Vibrio marisflavi CECT 7928</name>
    <dbReference type="NCBI Taxonomy" id="634439"/>
    <lineage>
        <taxon>Bacteria</taxon>
        <taxon>Pseudomonadati</taxon>
        <taxon>Pseudomonadota</taxon>
        <taxon>Gammaproteobacteria</taxon>
        <taxon>Vibrionales</taxon>
        <taxon>Vibrionaceae</taxon>
        <taxon>Vibrio</taxon>
    </lineage>
</organism>
<accession>A0ABN8E7S3</accession>
<proteinExistence type="predicted"/>
<dbReference type="RefSeq" id="WP_237362853.1">
    <property type="nucleotide sequence ID" value="NZ_CAKLDM010000002.1"/>
</dbReference>
<comment type="caution">
    <text evidence="2">The sequence shown here is derived from an EMBL/GenBank/DDBJ whole genome shotgun (WGS) entry which is preliminary data.</text>
</comment>
<sequence length="114" mass="12910">MKSFIFLFVVVLLSGCVSGLGASSDDWHQIGYQDGARGFNPRSYSQLGHINASEQTEYDEGYNEGIKYYCNPDYAYQIGLSGQDYLGVCDGMKQGQRFRMEWQRGWNAYQSSAM</sequence>